<feature type="region of interest" description="Disordered" evidence="4">
    <location>
        <begin position="1"/>
        <end position="25"/>
    </location>
</feature>
<dbReference type="Proteomes" id="UP000310636">
    <property type="component" value="Unassembled WGS sequence"/>
</dbReference>
<dbReference type="AlphaFoldDB" id="A0A4S4C789"/>
<feature type="transmembrane region" description="Helical" evidence="5">
    <location>
        <begin position="32"/>
        <end position="52"/>
    </location>
</feature>
<comment type="caution">
    <text evidence="7">The sequence shown here is derived from an EMBL/GenBank/DDBJ whole genome shotgun (WGS) entry which is preliminary data.</text>
</comment>
<evidence type="ECO:0000256" key="1">
    <source>
        <dbReference type="ARBA" id="ARBA00022553"/>
    </source>
</evidence>
<gene>
    <name evidence="7" type="ORF">E6C55_03765</name>
</gene>
<evidence type="ECO:0000256" key="2">
    <source>
        <dbReference type="ARBA" id="ARBA00022679"/>
    </source>
</evidence>
<keyword evidence="8" id="KW-1185">Reference proteome</keyword>
<keyword evidence="1" id="KW-0597">Phosphoprotein</keyword>
<evidence type="ECO:0000256" key="3">
    <source>
        <dbReference type="ARBA" id="ARBA00022777"/>
    </source>
</evidence>
<dbReference type="InterPro" id="IPR016120">
    <property type="entry name" value="Sig_transdc_His_kin_SpoOB"/>
</dbReference>
<feature type="transmembrane region" description="Helical" evidence="5">
    <location>
        <begin position="58"/>
        <end position="78"/>
    </location>
</feature>
<keyword evidence="5" id="KW-0812">Transmembrane</keyword>
<evidence type="ECO:0000256" key="4">
    <source>
        <dbReference type="SAM" id="MobiDB-lite"/>
    </source>
</evidence>
<protein>
    <recommendedName>
        <fullName evidence="6">SpoOB alpha-helical domain-containing protein</fullName>
    </recommendedName>
</protein>
<accession>A0A4S4C789</accession>
<evidence type="ECO:0000259" key="6">
    <source>
        <dbReference type="Pfam" id="PF14689"/>
    </source>
</evidence>
<proteinExistence type="predicted"/>
<dbReference type="InterPro" id="IPR039506">
    <property type="entry name" value="SPOB_a"/>
</dbReference>
<organism evidence="7 8">
    <name type="scientific">Cohnella fermenti</name>
    <dbReference type="NCBI Taxonomy" id="2565925"/>
    <lineage>
        <taxon>Bacteria</taxon>
        <taxon>Bacillati</taxon>
        <taxon>Bacillota</taxon>
        <taxon>Bacilli</taxon>
        <taxon>Bacillales</taxon>
        <taxon>Paenibacillaceae</taxon>
        <taxon>Cohnella</taxon>
    </lineage>
</organism>
<feature type="domain" description="SpoOB alpha-helical" evidence="6">
    <location>
        <begin position="95"/>
        <end position="145"/>
    </location>
</feature>
<keyword evidence="5" id="KW-1133">Transmembrane helix</keyword>
<evidence type="ECO:0000313" key="7">
    <source>
        <dbReference type="EMBL" id="THF83808.1"/>
    </source>
</evidence>
<keyword evidence="2" id="KW-0808">Transferase</keyword>
<evidence type="ECO:0000256" key="5">
    <source>
        <dbReference type="SAM" id="Phobius"/>
    </source>
</evidence>
<dbReference type="Pfam" id="PF14689">
    <property type="entry name" value="SPOB_a"/>
    <property type="match status" value="1"/>
</dbReference>
<sequence>MKKPVGASGRSRGKKVPARGGTESSSMSRRGIVRAVCAALSLILPGALIGIWPDNVWTYALFVIWTGAAAAWVLMATVRELRRGSELMAEAMRMQTIDTLKHHRHDWMNEIQLVYGYLKLNKPDKAIDVVERIKGQMAGDSRLSRLGTPKLAHYLLTFRTTCSTMKLDVEIDEDFDPTGGPERSAFADAVIGLVDAVRERAGSSGHGEENVLRLRFRSTGSEILLEMRYDGTLTARDSLPFDMGQALRGIGRLSEENRASNSEPTGSRQRMLVAFPLREQAG</sequence>
<keyword evidence="5" id="KW-0472">Membrane</keyword>
<dbReference type="OrthoDB" id="2375606at2"/>
<evidence type="ECO:0000313" key="8">
    <source>
        <dbReference type="Proteomes" id="UP000310636"/>
    </source>
</evidence>
<name>A0A4S4C789_9BACL</name>
<dbReference type="Gene3D" id="1.10.287.130">
    <property type="match status" value="1"/>
</dbReference>
<dbReference type="EMBL" id="SSOB01000003">
    <property type="protein sequence ID" value="THF83808.1"/>
    <property type="molecule type" value="Genomic_DNA"/>
</dbReference>
<keyword evidence="3" id="KW-0418">Kinase</keyword>
<reference evidence="7 8" key="1">
    <citation type="submission" date="2019-04" db="EMBL/GenBank/DDBJ databases">
        <title>Cohnella sp. nov. isolated from preserved vegetables.</title>
        <authorList>
            <person name="Lin S.-Y."/>
            <person name="Hung M.-H."/>
            <person name="Young C.-C."/>
        </authorList>
    </citation>
    <scope>NUCLEOTIDE SEQUENCE [LARGE SCALE GENOMIC DNA]</scope>
    <source>
        <strain evidence="7 8">CC-MHH1044</strain>
    </source>
</reference>
<dbReference type="GO" id="GO:0000155">
    <property type="term" value="F:phosphorelay sensor kinase activity"/>
    <property type="evidence" value="ECO:0007669"/>
    <property type="project" value="InterPro"/>
</dbReference>
<dbReference type="SUPFAM" id="SSF55890">
    <property type="entry name" value="Sporulation response regulatory protein Spo0B"/>
    <property type="match status" value="1"/>
</dbReference>